<proteinExistence type="predicted"/>
<protein>
    <submittedName>
        <fullName evidence="3">Aldehyde Dehydrogenase</fullName>
    </submittedName>
</protein>
<dbReference type="InterPro" id="IPR016161">
    <property type="entry name" value="Ald_DH/histidinol_DH"/>
</dbReference>
<dbReference type="KEGG" id="ant:Arnit_0877"/>
<organism evidence="3 4">
    <name type="scientific">Arcobacter nitrofigilis (strain ATCC 33309 / DSM 7299 / CCUG 15893 / LMG 7604 / NCTC 12251 / CI)</name>
    <name type="common">Campylobacter nitrofigilis</name>
    <dbReference type="NCBI Taxonomy" id="572480"/>
    <lineage>
        <taxon>Bacteria</taxon>
        <taxon>Pseudomonadati</taxon>
        <taxon>Campylobacterota</taxon>
        <taxon>Epsilonproteobacteria</taxon>
        <taxon>Campylobacterales</taxon>
        <taxon>Arcobacteraceae</taxon>
        <taxon>Arcobacter</taxon>
    </lineage>
</organism>
<evidence type="ECO:0000259" key="2">
    <source>
        <dbReference type="Pfam" id="PF00171"/>
    </source>
</evidence>
<evidence type="ECO:0000313" key="4">
    <source>
        <dbReference type="Proteomes" id="UP000000939"/>
    </source>
</evidence>
<dbReference type="InterPro" id="IPR016163">
    <property type="entry name" value="Ald_DH_C"/>
</dbReference>
<dbReference type="HOGENOM" id="CLU_005391_1_0_7"/>
<dbReference type="eggNOG" id="COG1012">
    <property type="taxonomic scope" value="Bacteria"/>
</dbReference>
<keyword evidence="4" id="KW-1185">Reference proteome</keyword>
<dbReference type="InterPro" id="IPR015590">
    <property type="entry name" value="Aldehyde_DH_dom"/>
</dbReference>
<dbReference type="Pfam" id="PF00171">
    <property type="entry name" value="Aldedh"/>
    <property type="match status" value="1"/>
</dbReference>
<dbReference type="PANTHER" id="PTHR11699">
    <property type="entry name" value="ALDEHYDE DEHYDROGENASE-RELATED"/>
    <property type="match status" value="1"/>
</dbReference>
<dbReference type="AlphaFoldDB" id="D5V2V9"/>
<dbReference type="RefSeq" id="WP_013134686.1">
    <property type="nucleotide sequence ID" value="NC_014166.1"/>
</dbReference>
<dbReference type="SUPFAM" id="SSF53720">
    <property type="entry name" value="ALDH-like"/>
    <property type="match status" value="1"/>
</dbReference>
<dbReference type="FunFam" id="3.40.605.10:FF:000063">
    <property type="entry name" value="Succinate-semialdehyde dehydrogenase, mitochondrial"/>
    <property type="match status" value="1"/>
</dbReference>
<dbReference type="STRING" id="572480.Arnit_0877"/>
<dbReference type="Proteomes" id="UP000000939">
    <property type="component" value="Chromosome"/>
</dbReference>
<sequence length="497" mass="54426">MKNLKQDELIKSNNLEINTNEPMKNFICGEWKGSEEIAQNINPSDITDIVSTYYKGSFEHVTQTIEFASQVQKSWAKSSISLREEILKDIAEKLLDNKDYYGEIIAREAGKPIKEATDEVVKSAEFFNYFAAEAIRMKGAFMDSPRDNVDIEVIHEPIGVIGVITPWNYPLAIPAWKIAPALAYGNSVILKPSSNTPAIAHILAKIIDSTKLPKGVFSLTFGQGGVIGDTLAQSKKVQGITFTGSVAVGKELAKKSIDSMTKLQLEMGSKNSLIILDDADINTAVEASIKGAYNANGQKCTSCSKLIVTEGIYEEFLAAFKNKMQSLVVGNAMNPSSQIGPCIDKKQLDANLEYIKLGQEEGATLVCGGEAIKTDTQGFYFSPALFVDGKSSMRINQEEMFAAIACVIKVKDYDEAIEVLNDTEFGLSGGIITNDLKKSMQFKHDAEIGNVMINLPTAGMDNHVPFGGRKNSSYGSREKSYTASDFYTTTKTVYIKY</sequence>
<name>D5V2V9_ARCNC</name>
<dbReference type="EMBL" id="CP001999">
    <property type="protein sequence ID" value="ADG92541.1"/>
    <property type="molecule type" value="Genomic_DNA"/>
</dbReference>
<accession>D5V2V9</accession>
<dbReference type="Gene3D" id="3.40.605.10">
    <property type="entry name" value="Aldehyde Dehydrogenase, Chain A, domain 1"/>
    <property type="match status" value="1"/>
</dbReference>
<evidence type="ECO:0000313" key="3">
    <source>
        <dbReference type="EMBL" id="ADG92541.1"/>
    </source>
</evidence>
<dbReference type="InterPro" id="IPR016162">
    <property type="entry name" value="Ald_DH_N"/>
</dbReference>
<reference evidence="3 4" key="1">
    <citation type="journal article" date="2010" name="Stand. Genomic Sci.">
        <title>Complete genome sequence of Arcobacter nitrofigilis type strain (CI).</title>
        <authorList>
            <person name="Pati A."/>
            <person name="Gronow S."/>
            <person name="Lapidus A."/>
            <person name="Copeland A."/>
            <person name="Glavina Del Rio T."/>
            <person name="Nolan M."/>
            <person name="Lucas S."/>
            <person name="Tice H."/>
            <person name="Cheng J.F."/>
            <person name="Han C."/>
            <person name="Chertkov O."/>
            <person name="Bruce D."/>
            <person name="Tapia R."/>
            <person name="Goodwin L."/>
            <person name="Pitluck S."/>
            <person name="Liolios K."/>
            <person name="Ivanova N."/>
            <person name="Mavromatis K."/>
            <person name="Chen A."/>
            <person name="Palaniappan K."/>
            <person name="Land M."/>
            <person name="Hauser L."/>
            <person name="Chang Y.J."/>
            <person name="Jeffries C.D."/>
            <person name="Detter J.C."/>
            <person name="Rohde M."/>
            <person name="Goker M."/>
            <person name="Bristow J."/>
            <person name="Eisen J.A."/>
            <person name="Markowitz V."/>
            <person name="Hugenholtz P."/>
            <person name="Klenk H.P."/>
            <person name="Kyrpides N.C."/>
        </authorList>
    </citation>
    <scope>NUCLEOTIDE SEQUENCE [LARGE SCALE GENOMIC DNA]</scope>
    <source>
        <strain evidence="4">ATCC 33309 / DSM 7299 / CCUG 15893 / LMG 7604 / NCTC 12251 / CI</strain>
    </source>
</reference>
<dbReference type="Gene3D" id="3.40.309.10">
    <property type="entry name" value="Aldehyde Dehydrogenase, Chain A, domain 2"/>
    <property type="match status" value="1"/>
</dbReference>
<feature type="domain" description="Aldehyde dehydrogenase" evidence="2">
    <location>
        <begin position="36"/>
        <end position="493"/>
    </location>
</feature>
<keyword evidence="1" id="KW-0560">Oxidoreductase</keyword>
<gene>
    <name evidence="3" type="ordered locus">Arnit_0877</name>
</gene>
<evidence type="ECO:0000256" key="1">
    <source>
        <dbReference type="ARBA" id="ARBA00023002"/>
    </source>
</evidence>
<dbReference type="OrthoDB" id="9762913at2"/>
<dbReference type="GO" id="GO:0016620">
    <property type="term" value="F:oxidoreductase activity, acting on the aldehyde or oxo group of donors, NAD or NADP as acceptor"/>
    <property type="evidence" value="ECO:0007669"/>
    <property type="project" value="InterPro"/>
</dbReference>